<sequence>MVGRNLTRSPFSFCLGLPALNFEECLKKKFRKWNHSNLPRKKCLKKMLPT</sequence>
<proteinExistence type="predicted"/>
<reference evidence="1" key="1">
    <citation type="submission" date="2015-07" db="EMBL/GenBank/DDBJ databases">
        <title>MeaNS - Measles Nucleotide Surveillance Program.</title>
        <authorList>
            <person name="Tran T."/>
            <person name="Druce J."/>
        </authorList>
    </citation>
    <scope>NUCLEOTIDE SEQUENCE</scope>
    <source>
        <strain evidence="1">UCB-OBI-ISO-001</strain>
        <tissue evidence="1">Gonad</tissue>
    </source>
</reference>
<dbReference type="EMBL" id="KQ427690">
    <property type="protein sequence ID" value="KOF66790.1"/>
    <property type="molecule type" value="Genomic_DNA"/>
</dbReference>
<protein>
    <submittedName>
        <fullName evidence="1">Uncharacterized protein</fullName>
    </submittedName>
</protein>
<dbReference type="AlphaFoldDB" id="A0A0L8FQW6"/>
<evidence type="ECO:0000313" key="1">
    <source>
        <dbReference type="EMBL" id="KOF66790.1"/>
    </source>
</evidence>
<name>A0A0L8FQW6_OCTBM</name>
<accession>A0A0L8FQW6</accession>
<gene>
    <name evidence="1" type="ORF">OCBIM_22011246mg</name>
</gene>
<organism evidence="1">
    <name type="scientific">Octopus bimaculoides</name>
    <name type="common">California two-spotted octopus</name>
    <dbReference type="NCBI Taxonomy" id="37653"/>
    <lineage>
        <taxon>Eukaryota</taxon>
        <taxon>Metazoa</taxon>
        <taxon>Spiralia</taxon>
        <taxon>Lophotrochozoa</taxon>
        <taxon>Mollusca</taxon>
        <taxon>Cephalopoda</taxon>
        <taxon>Coleoidea</taxon>
        <taxon>Octopodiformes</taxon>
        <taxon>Octopoda</taxon>
        <taxon>Incirrata</taxon>
        <taxon>Octopodidae</taxon>
        <taxon>Octopus</taxon>
    </lineage>
</organism>